<reference evidence="1 2" key="1">
    <citation type="journal article" date="2023" name="IMA Fungus">
        <title>Comparative genomic study of the Penicillium genus elucidates a diverse pangenome and 15 lateral gene transfer events.</title>
        <authorList>
            <person name="Petersen C."/>
            <person name="Sorensen T."/>
            <person name="Nielsen M.R."/>
            <person name="Sondergaard T.E."/>
            <person name="Sorensen J.L."/>
            <person name="Fitzpatrick D.A."/>
            <person name="Frisvad J.C."/>
            <person name="Nielsen K.L."/>
        </authorList>
    </citation>
    <scope>NUCLEOTIDE SEQUENCE [LARGE SCALE GENOMIC DNA]</scope>
    <source>
        <strain evidence="1 2">IBT 35679</strain>
    </source>
</reference>
<dbReference type="PANTHER" id="PTHR42039:SF1">
    <property type="entry name" value="PUTATIVE (AFU_ORTHOLOGUE AFUA_3G02940)-RELATED"/>
    <property type="match status" value="1"/>
</dbReference>
<dbReference type="AlphaFoldDB" id="A0AAD6CHH1"/>
<sequence>MQSHVRRISDWTQGPSTGTFSVEGFGNMSKSSGSGVTYKGNVGSPYGSNIIVVSADTARNYQNVVRFTGCNTDSWAVVIWNKYGPDDRMDGWYGNACHHFTLMSGEVKFFAFMNNSQGGFAAAQGSTIPTDSNGGYASTWGSGTLRLW</sequence>
<organism evidence="1 2">
    <name type="scientific">Penicillium frequentans</name>
    <dbReference type="NCBI Taxonomy" id="3151616"/>
    <lineage>
        <taxon>Eukaryota</taxon>
        <taxon>Fungi</taxon>
        <taxon>Dikarya</taxon>
        <taxon>Ascomycota</taxon>
        <taxon>Pezizomycotina</taxon>
        <taxon>Eurotiomycetes</taxon>
        <taxon>Eurotiomycetidae</taxon>
        <taxon>Eurotiales</taxon>
        <taxon>Aspergillaceae</taxon>
        <taxon>Penicillium</taxon>
    </lineage>
</organism>
<comment type="caution">
    <text evidence="1">The sequence shown here is derived from an EMBL/GenBank/DDBJ whole genome shotgun (WGS) entry which is preliminary data.</text>
</comment>
<dbReference type="Proteomes" id="UP001220324">
    <property type="component" value="Unassembled WGS sequence"/>
</dbReference>
<name>A0AAD6CHH1_9EURO</name>
<protein>
    <submittedName>
        <fullName evidence="1">Uncharacterized protein</fullName>
    </submittedName>
</protein>
<accession>A0AAD6CHH1</accession>
<evidence type="ECO:0000313" key="2">
    <source>
        <dbReference type="Proteomes" id="UP001220324"/>
    </source>
</evidence>
<dbReference type="Pfam" id="PF25312">
    <property type="entry name" value="Allergen_Asp_f_4"/>
    <property type="match status" value="1"/>
</dbReference>
<dbReference type="EMBL" id="JAQIZZ010000011">
    <property type="protein sequence ID" value="KAJ5522932.1"/>
    <property type="molecule type" value="Genomic_DNA"/>
</dbReference>
<dbReference type="InterPro" id="IPR038903">
    <property type="entry name" value="Allergen_Asp_f_4"/>
</dbReference>
<evidence type="ECO:0000313" key="1">
    <source>
        <dbReference type="EMBL" id="KAJ5522932.1"/>
    </source>
</evidence>
<dbReference type="GO" id="GO:0005576">
    <property type="term" value="C:extracellular region"/>
    <property type="evidence" value="ECO:0007669"/>
    <property type="project" value="InterPro"/>
</dbReference>
<dbReference type="PANTHER" id="PTHR42039">
    <property type="entry name" value="PUTATIVE (AFU_ORTHOLOGUE AFUA_3G02940)-RELATED"/>
    <property type="match status" value="1"/>
</dbReference>
<dbReference type="GO" id="GO:0019863">
    <property type="term" value="F:IgE binding"/>
    <property type="evidence" value="ECO:0007669"/>
    <property type="project" value="InterPro"/>
</dbReference>
<keyword evidence="2" id="KW-1185">Reference proteome</keyword>
<gene>
    <name evidence="1" type="ORF">N7494_013246</name>
</gene>
<proteinExistence type="predicted"/>